<accession>A0AA89TFP9</accession>
<sequence length="138" mass="16177">MRIFINFLMLLFTLNAYGWECPENYLDIDKNWSDRKNVFVARVMKGEYSPRNSYAQRFSYELSITAKLKGEIDDRLIISGDSNSLPLELSGEYIFFLDDSKLDLCTLVLPFSFAWSERTDIREADYVRKIIELSGYEP</sequence>
<dbReference type="EMBL" id="JACHHR010000001">
    <property type="protein sequence ID" value="MBB5209813.1"/>
    <property type="molecule type" value="Genomic_DNA"/>
</dbReference>
<comment type="caution">
    <text evidence="2">The sequence shown here is derived from an EMBL/GenBank/DDBJ whole genome shotgun (WGS) entry which is preliminary data.</text>
</comment>
<feature type="chain" id="PRO_5041663194" evidence="1">
    <location>
        <begin position="19"/>
        <end position="138"/>
    </location>
</feature>
<reference evidence="2 3" key="1">
    <citation type="submission" date="2020-08" db="EMBL/GenBank/DDBJ databases">
        <title>Genomic Encyclopedia of Type Strains, Phase IV (KMG-IV): sequencing the most valuable type-strain genomes for metagenomic binning, comparative biology and taxonomic classification.</title>
        <authorList>
            <person name="Goeker M."/>
        </authorList>
    </citation>
    <scope>NUCLEOTIDE SEQUENCE [LARGE SCALE GENOMIC DNA]</scope>
    <source>
        <strain evidence="2 3">DSM 11525</strain>
    </source>
</reference>
<feature type="signal peptide" evidence="1">
    <location>
        <begin position="1"/>
        <end position="18"/>
    </location>
</feature>
<evidence type="ECO:0000313" key="2">
    <source>
        <dbReference type="EMBL" id="MBB5209813.1"/>
    </source>
</evidence>
<gene>
    <name evidence="2" type="ORF">HNQ53_000001</name>
</gene>
<dbReference type="Proteomes" id="UP000563601">
    <property type="component" value="Unassembled WGS sequence"/>
</dbReference>
<organism evidence="2 3">
    <name type="scientific">Microbulbifer hydrolyticus</name>
    <dbReference type="NCBI Taxonomy" id="48074"/>
    <lineage>
        <taxon>Bacteria</taxon>
        <taxon>Pseudomonadati</taxon>
        <taxon>Pseudomonadota</taxon>
        <taxon>Gammaproteobacteria</taxon>
        <taxon>Cellvibrionales</taxon>
        <taxon>Microbulbiferaceae</taxon>
        <taxon>Microbulbifer</taxon>
    </lineage>
</organism>
<dbReference type="AlphaFoldDB" id="A0AA89TFP9"/>
<evidence type="ECO:0000256" key="1">
    <source>
        <dbReference type="SAM" id="SignalP"/>
    </source>
</evidence>
<keyword evidence="1" id="KW-0732">Signal</keyword>
<proteinExistence type="predicted"/>
<evidence type="ECO:0000313" key="3">
    <source>
        <dbReference type="Proteomes" id="UP000563601"/>
    </source>
</evidence>
<name>A0AA89TFP9_9GAMM</name>
<protein>
    <submittedName>
        <fullName evidence="2">Uncharacterized protein</fullName>
    </submittedName>
</protein>